<evidence type="ECO:0008006" key="3">
    <source>
        <dbReference type="Google" id="ProtNLM"/>
    </source>
</evidence>
<proteinExistence type="predicted"/>
<dbReference type="EMBL" id="ACEC01000102">
    <property type="protein sequence ID" value="EEG29437.1"/>
    <property type="molecule type" value="Genomic_DNA"/>
</dbReference>
<reference evidence="1 2" key="2">
    <citation type="submission" date="2009-02" db="EMBL/GenBank/DDBJ databases">
        <title>Draft genome sequence of Clostridium methylpentosum (DSM 5476).</title>
        <authorList>
            <person name="Sudarsanam P."/>
            <person name="Ley R."/>
            <person name="Guruge J."/>
            <person name="Turnbaugh P.J."/>
            <person name="Mahowald M."/>
            <person name="Liep D."/>
            <person name="Gordon J."/>
        </authorList>
    </citation>
    <scope>NUCLEOTIDE SEQUENCE [LARGE SCALE GENOMIC DNA]</scope>
    <source>
        <strain evidence="1 2">DSM 5476</strain>
    </source>
</reference>
<dbReference type="AlphaFoldDB" id="C0EGG1"/>
<gene>
    <name evidence="1" type="ORF">CLOSTMETH_02954</name>
</gene>
<dbReference type="Pfam" id="PF07554">
    <property type="entry name" value="FIVAR"/>
    <property type="match status" value="6"/>
</dbReference>
<dbReference type="Proteomes" id="UP000003340">
    <property type="component" value="Unassembled WGS sequence"/>
</dbReference>
<comment type="caution">
    <text evidence="1">The sequence shown here is derived from an EMBL/GenBank/DDBJ whole genome shotgun (WGS) entry which is preliminary data.</text>
</comment>
<dbReference type="Gene3D" id="1.20.1270.90">
    <property type="entry name" value="AF1782-like"/>
    <property type="match status" value="3"/>
</dbReference>
<evidence type="ECO:0000313" key="2">
    <source>
        <dbReference type="Proteomes" id="UP000003340"/>
    </source>
</evidence>
<organism evidence="1 2">
    <name type="scientific">[Clostridium] methylpentosum DSM 5476</name>
    <dbReference type="NCBI Taxonomy" id="537013"/>
    <lineage>
        <taxon>Bacteria</taxon>
        <taxon>Bacillati</taxon>
        <taxon>Bacillota</taxon>
        <taxon>Clostridia</taxon>
        <taxon>Eubacteriales</taxon>
        <taxon>Oscillospiraceae</taxon>
        <taxon>Oscillospiraceae incertae sedis</taxon>
    </lineage>
</organism>
<reference evidence="1 2" key="1">
    <citation type="submission" date="2009-01" db="EMBL/GenBank/DDBJ databases">
        <authorList>
            <person name="Fulton L."/>
            <person name="Clifton S."/>
            <person name="Fulton B."/>
            <person name="Xu J."/>
            <person name="Minx P."/>
            <person name="Pepin K.H."/>
            <person name="Johnson M."/>
            <person name="Bhonagiri V."/>
            <person name="Nash W.E."/>
            <person name="Mardis E.R."/>
            <person name="Wilson R.K."/>
        </authorList>
    </citation>
    <scope>NUCLEOTIDE SEQUENCE [LARGE SCALE GENOMIC DNA]</scope>
    <source>
        <strain evidence="1 2">DSM 5476</strain>
    </source>
</reference>
<dbReference type="eggNOG" id="COG1196">
    <property type="taxonomic scope" value="Bacteria"/>
</dbReference>
<name>C0EGG1_9FIRM</name>
<dbReference type="Gene3D" id="1.20.1270.70">
    <property type="entry name" value="Designed single chain three-helix bundle"/>
    <property type="match status" value="2"/>
</dbReference>
<protein>
    <recommendedName>
        <fullName evidence="3">LPXTG-motif cell wall anchor domain protein</fullName>
    </recommendedName>
</protein>
<keyword evidence="2" id="KW-1185">Reference proteome</keyword>
<dbReference type="HOGENOM" id="CLU_619242_0_0_9"/>
<accession>C0EGG1</accession>
<sequence length="442" mass="47361">MDSAHKWAFMTAYNTAVATRDSMTASQDAVDQACSALETAISVLEGLQPDKTALDELIQEAEALEPGDYQDFGAVEAALKEAKQVSENPFATQLQIEAAASALREAIDSLKPVEEPTDTDKTIFNKVIEKAEALKLTDEFSNAIASVQASFNAALDAAREVSSDAAATEKEVQDAWITLMTEIHKLGLQQGNKDALRENYELYKELNLDLYIDNDAKENFITALANAEAMLDNNDAVQSEVDAVNDALVAAANALTRRGDKSALQTLVDSTLGFEKDSYAVGWEAFETARNAANAVLADKDATQEEVNTATDVLLKAMLELRYKADKELLNKVIASARTLDLSGYTVQSVETFQAALNAAQQVSDNEALSQDDQAVVDKALSDLTKAIQELKNQDGTLAKLSVNGDGGITRSAKTGEAVPVAAVGLLLAAGSLAFAKRRKKL</sequence>
<dbReference type="STRING" id="537013.CLOSTMETH_02954"/>
<evidence type="ECO:0000313" key="1">
    <source>
        <dbReference type="EMBL" id="EEG29437.1"/>
    </source>
</evidence>